<evidence type="ECO:0000256" key="1">
    <source>
        <dbReference type="ARBA" id="ARBA00009091"/>
    </source>
</evidence>
<dbReference type="Pfam" id="PF03938">
    <property type="entry name" value="OmpH"/>
    <property type="match status" value="1"/>
</dbReference>
<dbReference type="Gene3D" id="3.30.910.20">
    <property type="entry name" value="Skp domain"/>
    <property type="match status" value="1"/>
</dbReference>
<gene>
    <name evidence="4" type="ORF">AFM12_05865</name>
</gene>
<dbReference type="STRING" id="1605367.AFM12_05865"/>
<dbReference type="InterPro" id="IPR005632">
    <property type="entry name" value="Chaperone_Skp"/>
</dbReference>
<dbReference type="AlphaFoldDB" id="A0A0P7CBD8"/>
<organism evidence="4 5">
    <name type="scientific">Jiulongibacter sediminis</name>
    <dbReference type="NCBI Taxonomy" id="1605367"/>
    <lineage>
        <taxon>Bacteria</taxon>
        <taxon>Pseudomonadati</taxon>
        <taxon>Bacteroidota</taxon>
        <taxon>Cytophagia</taxon>
        <taxon>Cytophagales</taxon>
        <taxon>Leadbetterellaceae</taxon>
        <taxon>Jiulongibacter</taxon>
    </lineage>
</organism>
<evidence type="ECO:0000256" key="3">
    <source>
        <dbReference type="SAM" id="SignalP"/>
    </source>
</evidence>
<evidence type="ECO:0000313" key="5">
    <source>
        <dbReference type="Proteomes" id="UP000050454"/>
    </source>
</evidence>
<proteinExistence type="inferred from homology"/>
<comment type="similarity">
    <text evidence="1">Belongs to the Skp family.</text>
</comment>
<dbReference type="GO" id="GO:0051082">
    <property type="term" value="F:unfolded protein binding"/>
    <property type="evidence" value="ECO:0007669"/>
    <property type="project" value="InterPro"/>
</dbReference>
<dbReference type="Proteomes" id="UP000050454">
    <property type="component" value="Unassembled WGS sequence"/>
</dbReference>
<reference evidence="4 5" key="1">
    <citation type="submission" date="2015-07" db="EMBL/GenBank/DDBJ databases">
        <title>The draft genome sequence of Leadbetterella sp. JN14-9.</title>
        <authorList>
            <person name="Liu Y."/>
            <person name="Du J."/>
            <person name="Shao Z."/>
        </authorList>
    </citation>
    <scope>NUCLEOTIDE SEQUENCE [LARGE SCALE GENOMIC DNA]</scope>
    <source>
        <strain evidence="4 5">JN14-9</strain>
    </source>
</reference>
<dbReference type="SMART" id="SM00935">
    <property type="entry name" value="OmpH"/>
    <property type="match status" value="1"/>
</dbReference>
<feature type="signal peptide" evidence="3">
    <location>
        <begin position="1"/>
        <end position="26"/>
    </location>
</feature>
<dbReference type="InterPro" id="IPR024930">
    <property type="entry name" value="Skp_dom_sf"/>
</dbReference>
<dbReference type="EMBL" id="LGTQ01000005">
    <property type="protein sequence ID" value="KPM50067.1"/>
    <property type="molecule type" value="Genomic_DNA"/>
</dbReference>
<comment type="caution">
    <text evidence="4">The sequence shown here is derived from an EMBL/GenBank/DDBJ whole genome shotgun (WGS) entry which is preliminary data.</text>
</comment>
<name>A0A0P7CBD8_9BACT</name>
<dbReference type="GO" id="GO:0050821">
    <property type="term" value="P:protein stabilization"/>
    <property type="evidence" value="ECO:0007669"/>
    <property type="project" value="TreeGrafter"/>
</dbReference>
<evidence type="ECO:0000313" key="4">
    <source>
        <dbReference type="EMBL" id="KPM50067.1"/>
    </source>
</evidence>
<dbReference type="GO" id="GO:0005829">
    <property type="term" value="C:cytosol"/>
    <property type="evidence" value="ECO:0007669"/>
    <property type="project" value="TreeGrafter"/>
</dbReference>
<keyword evidence="2 3" id="KW-0732">Signal</keyword>
<accession>A0A0P7CBD8</accession>
<keyword evidence="5" id="KW-1185">Reference proteome</keyword>
<dbReference type="SUPFAM" id="SSF111384">
    <property type="entry name" value="OmpH-like"/>
    <property type="match status" value="1"/>
</dbReference>
<sequence>MKQKMKIKLFATLFALMMLAGVGVQAQVKIGYTNIDYILGNIPDSKDIQSKLATEKAQYDKLLQEKIADFQKSYEDYQKNAGTMSAVIRQDKEKSLQTSQEGIQEFQQNSETALQRKQQELLAPVMDKIQKAIDEVAAANGYTHVFNSDAGYGTTPVILVAPESDNITDLVFKQLGVEAPAEAAGN</sequence>
<dbReference type="PANTHER" id="PTHR35089:SF1">
    <property type="entry name" value="CHAPERONE PROTEIN SKP"/>
    <property type="match status" value="1"/>
</dbReference>
<feature type="chain" id="PRO_5006136806" evidence="3">
    <location>
        <begin position="27"/>
        <end position="186"/>
    </location>
</feature>
<protein>
    <submittedName>
        <fullName evidence="4">Molecular chaperone Skp</fullName>
    </submittedName>
</protein>
<dbReference type="PANTHER" id="PTHR35089">
    <property type="entry name" value="CHAPERONE PROTEIN SKP"/>
    <property type="match status" value="1"/>
</dbReference>
<evidence type="ECO:0000256" key="2">
    <source>
        <dbReference type="ARBA" id="ARBA00022729"/>
    </source>
</evidence>